<dbReference type="EMBL" id="JAHBCL010000018">
    <property type="protein sequence ID" value="MBS7527228.1"/>
    <property type="molecule type" value="Genomic_DNA"/>
</dbReference>
<evidence type="ECO:0000256" key="1">
    <source>
        <dbReference type="SAM" id="MobiDB-lite"/>
    </source>
</evidence>
<gene>
    <name evidence="2" type="ORF">KHM83_11100</name>
</gene>
<feature type="region of interest" description="Disordered" evidence="1">
    <location>
        <begin position="20"/>
        <end position="74"/>
    </location>
</feature>
<evidence type="ECO:0000313" key="2">
    <source>
        <dbReference type="EMBL" id="MBS7527228.1"/>
    </source>
</evidence>
<feature type="non-terminal residue" evidence="2">
    <location>
        <position position="74"/>
    </location>
</feature>
<comment type="caution">
    <text evidence="2">The sequence shown here is derived from an EMBL/GenBank/DDBJ whole genome shotgun (WGS) entry which is preliminary data.</text>
</comment>
<keyword evidence="2" id="KW-0436">Ligase</keyword>
<feature type="compositionally biased region" description="Low complexity" evidence="1">
    <location>
        <begin position="26"/>
        <end position="60"/>
    </location>
</feature>
<sequence length="74" mass="7128">MKKYNITVNGVSYEVEVEEMGSVQSAPRAAAPAAKAAPAPKAAPAAKAAPAPKAAPAAAPSAGEEGVSAPMPGT</sequence>
<protein>
    <submittedName>
        <fullName evidence="2">Acetyl-CoA carboxylase biotin carboxyl carrier protein subunit</fullName>
        <ecNumber evidence="2">6.4.1.2</ecNumber>
    </submittedName>
</protein>
<reference evidence="2 3" key="1">
    <citation type="submission" date="2021-05" db="EMBL/GenBank/DDBJ databases">
        <title>Fusibacter ferrireducens sp. nov., an anaerobic, sulfur- and Fe-reducing bacterium isolated from the mangrove sediment.</title>
        <authorList>
            <person name="Qiu D."/>
        </authorList>
    </citation>
    <scope>NUCLEOTIDE SEQUENCE [LARGE SCALE GENOMIC DNA]</scope>
    <source>
        <strain evidence="2 3">DSM 12116</strain>
    </source>
</reference>
<dbReference type="Proteomes" id="UP000746471">
    <property type="component" value="Unassembled WGS sequence"/>
</dbReference>
<keyword evidence="3" id="KW-1185">Reference proteome</keyword>
<proteinExistence type="predicted"/>
<organism evidence="2 3">
    <name type="scientific">Fusibacter paucivorans</name>
    <dbReference type="NCBI Taxonomy" id="76009"/>
    <lineage>
        <taxon>Bacteria</taxon>
        <taxon>Bacillati</taxon>
        <taxon>Bacillota</taxon>
        <taxon>Clostridia</taxon>
        <taxon>Eubacteriales</taxon>
        <taxon>Eubacteriales Family XII. Incertae Sedis</taxon>
        <taxon>Fusibacter</taxon>
    </lineage>
</organism>
<dbReference type="GO" id="GO:0003989">
    <property type="term" value="F:acetyl-CoA carboxylase activity"/>
    <property type="evidence" value="ECO:0007669"/>
    <property type="project" value="UniProtKB-EC"/>
</dbReference>
<name>A0ABS5PPY7_9FIRM</name>
<accession>A0ABS5PPY7</accession>
<evidence type="ECO:0000313" key="3">
    <source>
        <dbReference type="Proteomes" id="UP000746471"/>
    </source>
</evidence>
<dbReference type="EC" id="6.4.1.2" evidence="2"/>